<dbReference type="AlphaFoldDB" id="L1NJA8"/>
<dbReference type="PATRIC" id="fig|1127699.3.peg.226"/>
<dbReference type="Proteomes" id="UP000010433">
    <property type="component" value="Unassembled WGS sequence"/>
</dbReference>
<dbReference type="HOGENOM" id="CLU_2956855_0_0_10"/>
<organism evidence="1 2">
    <name type="scientific">Hoylesella saccharolytica F0055</name>
    <dbReference type="NCBI Taxonomy" id="1127699"/>
    <lineage>
        <taxon>Bacteria</taxon>
        <taxon>Pseudomonadati</taxon>
        <taxon>Bacteroidota</taxon>
        <taxon>Bacteroidia</taxon>
        <taxon>Bacteroidales</taxon>
        <taxon>Prevotellaceae</taxon>
        <taxon>Hoylesella</taxon>
    </lineage>
</organism>
<evidence type="ECO:0000313" key="2">
    <source>
        <dbReference type="Proteomes" id="UP000010433"/>
    </source>
</evidence>
<accession>L1NJA8</accession>
<proteinExistence type="predicted"/>
<dbReference type="STRING" id="1127699.HMPREF9151_00256"/>
<sequence>MHPTEAGSDFYNRCNFIPIALDKISFTHPSCCWLSLLQAIDVFAESSERSVCCWKTIAL</sequence>
<keyword evidence="2" id="KW-1185">Reference proteome</keyword>
<dbReference type="EMBL" id="AMEP01000029">
    <property type="protein sequence ID" value="EKY03614.1"/>
    <property type="molecule type" value="Genomic_DNA"/>
</dbReference>
<reference evidence="1 2" key="1">
    <citation type="submission" date="2012-05" db="EMBL/GenBank/DDBJ databases">
        <authorList>
            <person name="Weinstock G."/>
            <person name="Sodergren E."/>
            <person name="Lobos E.A."/>
            <person name="Fulton L."/>
            <person name="Fulton R."/>
            <person name="Courtney L."/>
            <person name="Fronick C."/>
            <person name="O'Laughlin M."/>
            <person name="Godfrey J."/>
            <person name="Wilson R.M."/>
            <person name="Miner T."/>
            <person name="Farmer C."/>
            <person name="Delehaunty K."/>
            <person name="Cordes M."/>
            <person name="Minx P."/>
            <person name="Tomlinson C."/>
            <person name="Chen J."/>
            <person name="Wollam A."/>
            <person name="Pepin K.H."/>
            <person name="Bhonagiri V."/>
            <person name="Zhang X."/>
            <person name="Suruliraj S."/>
            <person name="Warren W."/>
            <person name="Mitreva M."/>
            <person name="Mardis E.R."/>
            <person name="Wilson R.K."/>
        </authorList>
    </citation>
    <scope>NUCLEOTIDE SEQUENCE [LARGE SCALE GENOMIC DNA]</scope>
    <source>
        <strain evidence="1 2">F0055</strain>
    </source>
</reference>
<name>L1NJA8_9BACT</name>
<comment type="caution">
    <text evidence="1">The sequence shown here is derived from an EMBL/GenBank/DDBJ whole genome shotgun (WGS) entry which is preliminary data.</text>
</comment>
<gene>
    <name evidence="1" type="ORF">HMPREF9151_00256</name>
</gene>
<protein>
    <submittedName>
        <fullName evidence="1">Uncharacterized protein</fullName>
    </submittedName>
</protein>
<evidence type="ECO:0000313" key="1">
    <source>
        <dbReference type="EMBL" id="EKY03614.1"/>
    </source>
</evidence>